<dbReference type="GO" id="GO:0045892">
    <property type="term" value="P:negative regulation of DNA-templated transcription"/>
    <property type="evidence" value="ECO:0007669"/>
    <property type="project" value="TreeGrafter"/>
</dbReference>
<evidence type="ECO:0000256" key="2">
    <source>
        <dbReference type="ARBA" id="ARBA00023125"/>
    </source>
</evidence>
<dbReference type="EMBL" id="FNVT01000001">
    <property type="protein sequence ID" value="SEF63059.1"/>
    <property type="molecule type" value="Genomic_DNA"/>
</dbReference>
<dbReference type="GO" id="GO:0003677">
    <property type="term" value="F:DNA binding"/>
    <property type="evidence" value="ECO:0007669"/>
    <property type="project" value="UniProtKB-KW"/>
</dbReference>
<keyword evidence="2" id="KW-0238">DNA-binding</keyword>
<dbReference type="PANTHER" id="PTHR44846">
    <property type="entry name" value="MANNOSYL-D-GLYCERATE TRANSPORT/METABOLISM SYSTEM REPRESSOR MNGR-RELATED"/>
    <property type="match status" value="1"/>
</dbReference>
<feature type="domain" description="HTH gntR-type" evidence="4">
    <location>
        <begin position="8"/>
        <end position="75"/>
    </location>
</feature>
<reference evidence="5 6" key="1">
    <citation type="submission" date="2016-10" db="EMBL/GenBank/DDBJ databases">
        <authorList>
            <person name="de Groot N.N."/>
        </authorList>
    </citation>
    <scope>NUCLEOTIDE SEQUENCE [LARGE SCALE GENOMIC DNA]</scope>
    <source>
        <strain evidence="5 6">CGMCC 4.7037</strain>
    </source>
</reference>
<evidence type="ECO:0000259" key="4">
    <source>
        <dbReference type="PROSITE" id="PS50949"/>
    </source>
</evidence>
<dbReference type="InterPro" id="IPR036390">
    <property type="entry name" value="WH_DNA-bd_sf"/>
</dbReference>
<dbReference type="SUPFAM" id="SSF46785">
    <property type="entry name" value="Winged helix' DNA-binding domain"/>
    <property type="match status" value="2"/>
</dbReference>
<evidence type="ECO:0000313" key="6">
    <source>
        <dbReference type="Proteomes" id="UP000236732"/>
    </source>
</evidence>
<feature type="domain" description="HTH gntR-type" evidence="4">
    <location>
        <begin position="85"/>
        <end position="153"/>
    </location>
</feature>
<evidence type="ECO:0000256" key="3">
    <source>
        <dbReference type="ARBA" id="ARBA00023163"/>
    </source>
</evidence>
<dbReference type="CDD" id="cd07377">
    <property type="entry name" value="WHTH_GntR"/>
    <property type="match status" value="2"/>
</dbReference>
<keyword evidence="3" id="KW-0804">Transcription</keyword>
<dbReference type="Pfam" id="PF00392">
    <property type="entry name" value="GntR"/>
    <property type="match status" value="2"/>
</dbReference>
<dbReference type="Proteomes" id="UP000236732">
    <property type="component" value="Unassembled WGS sequence"/>
</dbReference>
<dbReference type="InterPro" id="IPR036388">
    <property type="entry name" value="WH-like_DNA-bd_sf"/>
</dbReference>
<dbReference type="PROSITE" id="PS50949">
    <property type="entry name" value="HTH_GNTR"/>
    <property type="match status" value="2"/>
</dbReference>
<dbReference type="GO" id="GO:0003700">
    <property type="term" value="F:DNA-binding transcription factor activity"/>
    <property type="evidence" value="ECO:0007669"/>
    <property type="project" value="InterPro"/>
</dbReference>
<accession>A0A1H5TJR6</accession>
<dbReference type="RefSeq" id="WP_235029843.1">
    <property type="nucleotide sequence ID" value="NZ_FNVT01000001.1"/>
</dbReference>
<dbReference type="Gene3D" id="1.10.10.10">
    <property type="entry name" value="Winged helix-like DNA-binding domain superfamily/Winged helix DNA-binding domain"/>
    <property type="match status" value="2"/>
</dbReference>
<organism evidence="5 6">
    <name type="scientific">Nonomuraea solani</name>
    <dbReference type="NCBI Taxonomy" id="1144553"/>
    <lineage>
        <taxon>Bacteria</taxon>
        <taxon>Bacillati</taxon>
        <taxon>Actinomycetota</taxon>
        <taxon>Actinomycetes</taxon>
        <taxon>Streptosporangiales</taxon>
        <taxon>Streptosporangiaceae</taxon>
        <taxon>Nonomuraea</taxon>
    </lineage>
</organism>
<evidence type="ECO:0000313" key="5">
    <source>
        <dbReference type="EMBL" id="SEF63059.1"/>
    </source>
</evidence>
<sequence length="163" mass="18166">MLNREGGTHLYLQISEVLKSRILAELAPGDLVISEAGIQREFQVARTTARRAIRVLRNQGLVHTRQGEGTFVNTPGQGGAGERRAPFYRHIAGELLEKIKGGEPAPERPMPSEVELVRTYGAARETVRRAMGLLREQGWVYSVPHRGSYVAPKEQWPTTEPNN</sequence>
<protein>
    <submittedName>
        <fullName evidence="5">Regulatory protein, gntR family</fullName>
    </submittedName>
</protein>
<dbReference type="PRINTS" id="PR00035">
    <property type="entry name" value="HTHGNTR"/>
</dbReference>
<dbReference type="InterPro" id="IPR050679">
    <property type="entry name" value="Bact_HTH_transcr_reg"/>
</dbReference>
<keyword evidence="6" id="KW-1185">Reference proteome</keyword>
<dbReference type="InterPro" id="IPR000524">
    <property type="entry name" value="Tscrpt_reg_HTH_GntR"/>
</dbReference>
<evidence type="ECO:0000256" key="1">
    <source>
        <dbReference type="ARBA" id="ARBA00023015"/>
    </source>
</evidence>
<dbReference type="PANTHER" id="PTHR44846:SF17">
    <property type="entry name" value="GNTR-FAMILY TRANSCRIPTIONAL REGULATOR"/>
    <property type="match status" value="1"/>
</dbReference>
<name>A0A1H5TJR6_9ACTN</name>
<gene>
    <name evidence="5" type="ORF">SAMN05444920_101242</name>
</gene>
<dbReference type="AlphaFoldDB" id="A0A1H5TJR6"/>
<keyword evidence="1" id="KW-0805">Transcription regulation</keyword>
<dbReference type="SMART" id="SM00345">
    <property type="entry name" value="HTH_GNTR"/>
    <property type="match status" value="2"/>
</dbReference>
<proteinExistence type="predicted"/>